<dbReference type="Gene3D" id="1.25.40.10">
    <property type="entry name" value="Tetratricopeptide repeat domain"/>
    <property type="match status" value="1"/>
</dbReference>
<evidence type="ECO:0000313" key="7">
    <source>
        <dbReference type="Proteomes" id="UP000626109"/>
    </source>
</evidence>
<keyword evidence="5" id="KW-0175">Coiled coil</keyword>
<accession>A0A813LZX2</accession>
<name>A0A813LZX2_POLGL</name>
<keyword evidence="3" id="KW-0677">Repeat</keyword>
<dbReference type="AlphaFoldDB" id="A0A813LZX2"/>
<protein>
    <submittedName>
        <fullName evidence="6">Uncharacterized protein</fullName>
    </submittedName>
</protein>
<keyword evidence="4" id="KW-0802">TPR repeat</keyword>
<evidence type="ECO:0000256" key="1">
    <source>
        <dbReference type="ARBA" id="ARBA00004496"/>
    </source>
</evidence>
<evidence type="ECO:0000313" key="6">
    <source>
        <dbReference type="EMBL" id="CAE8742445.1"/>
    </source>
</evidence>
<evidence type="ECO:0000256" key="2">
    <source>
        <dbReference type="ARBA" id="ARBA00022490"/>
    </source>
</evidence>
<dbReference type="GO" id="GO:0005829">
    <property type="term" value="C:cytosol"/>
    <property type="evidence" value="ECO:0007669"/>
    <property type="project" value="TreeGrafter"/>
</dbReference>
<dbReference type="PANTHER" id="PTHR45984:SF1">
    <property type="entry name" value="SPAG1 AXONEMAL DYNEIN ASSEMBLY FACTOR"/>
    <property type="match status" value="1"/>
</dbReference>
<keyword evidence="2" id="KW-0963">Cytoplasm</keyword>
<dbReference type="InterPro" id="IPR011990">
    <property type="entry name" value="TPR-like_helical_dom_sf"/>
</dbReference>
<organism evidence="6 7">
    <name type="scientific">Polarella glacialis</name>
    <name type="common">Dinoflagellate</name>
    <dbReference type="NCBI Taxonomy" id="89957"/>
    <lineage>
        <taxon>Eukaryota</taxon>
        <taxon>Sar</taxon>
        <taxon>Alveolata</taxon>
        <taxon>Dinophyceae</taxon>
        <taxon>Suessiales</taxon>
        <taxon>Suessiaceae</taxon>
        <taxon>Polarella</taxon>
    </lineage>
</organism>
<dbReference type="GO" id="GO:0006626">
    <property type="term" value="P:protein targeting to mitochondrion"/>
    <property type="evidence" value="ECO:0007669"/>
    <property type="project" value="TreeGrafter"/>
</dbReference>
<dbReference type="PANTHER" id="PTHR45984">
    <property type="entry name" value="RNA (RNA) POLYMERASE II ASSOCIATED PROTEIN HOMOLOG"/>
    <property type="match status" value="1"/>
</dbReference>
<evidence type="ECO:0000256" key="4">
    <source>
        <dbReference type="ARBA" id="ARBA00022803"/>
    </source>
</evidence>
<comment type="caution">
    <text evidence="6">The sequence shown here is derived from an EMBL/GenBank/DDBJ whole genome shotgun (WGS) entry which is preliminary data.</text>
</comment>
<dbReference type="InterPro" id="IPR051982">
    <property type="entry name" value="CiliaryAsmbly_MitoImport"/>
</dbReference>
<feature type="coiled-coil region" evidence="5">
    <location>
        <begin position="478"/>
        <end position="541"/>
    </location>
</feature>
<evidence type="ECO:0000256" key="5">
    <source>
        <dbReference type="SAM" id="Coils"/>
    </source>
</evidence>
<evidence type="ECO:0000256" key="3">
    <source>
        <dbReference type="ARBA" id="ARBA00022737"/>
    </source>
</evidence>
<dbReference type="GO" id="GO:0031072">
    <property type="term" value="F:heat shock protein binding"/>
    <property type="evidence" value="ECO:0007669"/>
    <property type="project" value="TreeGrafter"/>
</dbReference>
<dbReference type="SUPFAM" id="SSF48452">
    <property type="entry name" value="TPR-like"/>
    <property type="match status" value="1"/>
</dbReference>
<gene>
    <name evidence="6" type="ORF">PGLA2088_LOCUS50970</name>
</gene>
<dbReference type="GO" id="GO:0005739">
    <property type="term" value="C:mitochondrion"/>
    <property type="evidence" value="ECO:0007669"/>
    <property type="project" value="TreeGrafter"/>
</dbReference>
<sequence length="572" mass="60462">MSSLASFVDRLKDAFEAAGVQRDQCELDSGHLVVKGDTVRVVPVTALHAQYAACGDESSRNKLIGATMDAFVEGAADVPSVYTDCGARLLPQLWPLHKIVARQVTLPNGFELPHCGIHGEQPPLHSSAVEANGLGVVLVCEYLAEGMPAIETPVLSNDLMRWGVSFVDVLQRALDNLRARTKSGPPAENRWEHHPTGCGQSNWQDRFDAARTALFPKLLTARKRPDGVAEAGGHVVAFATPSCVLASMSKNALGLCFMGDTLYLKVAAGDVQARTNQLLSSVPLRLLKMRDNETSHPLRQADAKGFVWKWFPYAPGGPPLKSPGEFSVPVDQGEVDAILNAAEAGKAVPVFSSKIQGGAAAPSSFASKKDEGNAFFKAGEYVKALQAYDAALAAGAPGDGEAAVAHSNACQALLKLSEKDEPRRQACAAEALKRGLLATELDPTNAKAYARCATACDTLGEPAAAAEFRAKLEGCSAAEAATAALKADEAQAKRKELEERKAAALAAKQEKEAREAMLQRERALENERQDAAAEKENETTAARLSSMLGIDSGLAGLSTNLASAGTNRGVVS</sequence>
<reference evidence="6" key="1">
    <citation type="submission" date="2021-02" db="EMBL/GenBank/DDBJ databases">
        <authorList>
            <person name="Dougan E. K."/>
            <person name="Rhodes N."/>
            <person name="Thang M."/>
            <person name="Chan C."/>
        </authorList>
    </citation>
    <scope>NUCLEOTIDE SEQUENCE</scope>
</reference>
<dbReference type="Proteomes" id="UP000626109">
    <property type="component" value="Unassembled WGS sequence"/>
</dbReference>
<comment type="subcellular location">
    <subcellularLocation>
        <location evidence="1">Cytoplasm</location>
    </subcellularLocation>
</comment>
<dbReference type="EMBL" id="CAJNNW010037506">
    <property type="protein sequence ID" value="CAE8742445.1"/>
    <property type="molecule type" value="Genomic_DNA"/>
</dbReference>
<proteinExistence type="predicted"/>